<keyword evidence="3" id="KW-0964">Secreted</keyword>
<evidence type="ECO:0000313" key="6">
    <source>
        <dbReference type="Proteomes" id="UP000265020"/>
    </source>
</evidence>
<dbReference type="GO" id="GO:0005615">
    <property type="term" value="C:extracellular space"/>
    <property type="evidence" value="ECO:0007669"/>
    <property type="project" value="InterPro"/>
</dbReference>
<dbReference type="Pfam" id="PF00340">
    <property type="entry name" value="IL1"/>
    <property type="match status" value="1"/>
</dbReference>
<name>A0A3Q2CCJ7_CYPVA</name>
<dbReference type="AlphaFoldDB" id="A0A3Q2CCJ7"/>
<dbReference type="InterPro" id="IPR008996">
    <property type="entry name" value="IL1/FGF"/>
</dbReference>
<evidence type="ECO:0000256" key="4">
    <source>
        <dbReference type="SAM" id="SignalP"/>
    </source>
</evidence>
<dbReference type="OMA" id="DAFRRCE"/>
<evidence type="ECO:0000256" key="1">
    <source>
        <dbReference type="ARBA" id="ARBA00004613"/>
    </source>
</evidence>
<protein>
    <submittedName>
        <fullName evidence="5">Interleukin-18-like</fullName>
    </submittedName>
</protein>
<dbReference type="STRING" id="28743.ENSCVAP00000002618"/>
<dbReference type="Proteomes" id="UP000265020">
    <property type="component" value="Unassembled WGS sequence"/>
</dbReference>
<proteinExistence type="inferred from homology"/>
<dbReference type="GO" id="GO:0006955">
    <property type="term" value="P:immune response"/>
    <property type="evidence" value="ECO:0007669"/>
    <property type="project" value="InterPro"/>
</dbReference>
<accession>A0A3Q2CCJ7</accession>
<organism evidence="5 6">
    <name type="scientific">Cyprinodon variegatus</name>
    <name type="common">Sheepshead minnow</name>
    <dbReference type="NCBI Taxonomy" id="28743"/>
    <lineage>
        <taxon>Eukaryota</taxon>
        <taxon>Metazoa</taxon>
        <taxon>Chordata</taxon>
        <taxon>Craniata</taxon>
        <taxon>Vertebrata</taxon>
        <taxon>Euteleostomi</taxon>
        <taxon>Actinopterygii</taxon>
        <taxon>Neopterygii</taxon>
        <taxon>Teleostei</taxon>
        <taxon>Neoteleostei</taxon>
        <taxon>Acanthomorphata</taxon>
        <taxon>Ovalentaria</taxon>
        <taxon>Atherinomorphae</taxon>
        <taxon>Cyprinodontiformes</taxon>
        <taxon>Cyprinodontidae</taxon>
        <taxon>Cyprinodon</taxon>
    </lineage>
</organism>
<dbReference type="Gene3D" id="2.80.10.50">
    <property type="match status" value="1"/>
</dbReference>
<dbReference type="PANTHER" id="PTHR10078:SF35">
    <property type="entry name" value="INTERLEUKIN-18"/>
    <property type="match status" value="1"/>
</dbReference>
<feature type="signal peptide" evidence="4">
    <location>
        <begin position="1"/>
        <end position="22"/>
    </location>
</feature>
<reference evidence="5" key="1">
    <citation type="submission" date="2025-08" db="UniProtKB">
        <authorList>
            <consortium name="Ensembl"/>
        </authorList>
    </citation>
    <scope>IDENTIFICATION</scope>
</reference>
<dbReference type="CDD" id="cd23298">
    <property type="entry name" value="beta-trefoil_IL18"/>
    <property type="match status" value="1"/>
</dbReference>
<dbReference type="GO" id="GO:0071222">
    <property type="term" value="P:cellular response to lipopolysaccharide"/>
    <property type="evidence" value="ECO:0007669"/>
    <property type="project" value="TreeGrafter"/>
</dbReference>
<dbReference type="GO" id="GO:0006954">
    <property type="term" value="P:inflammatory response"/>
    <property type="evidence" value="ECO:0007669"/>
    <property type="project" value="InterPro"/>
</dbReference>
<keyword evidence="4" id="KW-0732">Signal</keyword>
<evidence type="ECO:0000256" key="2">
    <source>
        <dbReference type="ARBA" id="ARBA00010448"/>
    </source>
</evidence>
<comment type="subcellular location">
    <subcellularLocation>
        <location evidence="1">Secreted</location>
    </subcellularLocation>
</comment>
<dbReference type="GeneTree" id="ENSGT00940000171313"/>
<reference evidence="5" key="2">
    <citation type="submission" date="2025-09" db="UniProtKB">
        <authorList>
            <consortium name="Ensembl"/>
        </authorList>
    </citation>
    <scope>IDENTIFICATION</scope>
</reference>
<sequence length="207" mass="23478">MAHFSNFPICWMFLLLLGRSEHFIHPVCPFTDSECDSGCEIQEDSFRNAGKNPKSCWIQSLDQKFLVFKAPGNLEFESRTLIEQKEPDSTFSIQIYNDTNISGRQPVMLNVANDGKKLTVTCQENKEVSAEEMDPNGLNMINGAGHKAIFRWQQSNPGKYMFESTLFPGFFLALEEADACLHKLVLRRVARDEVDESAMFMLTTCSS</sequence>
<dbReference type="SUPFAM" id="SSF50353">
    <property type="entry name" value="Cytokine"/>
    <property type="match status" value="1"/>
</dbReference>
<evidence type="ECO:0000256" key="3">
    <source>
        <dbReference type="ARBA" id="ARBA00022525"/>
    </source>
</evidence>
<dbReference type="InterPro" id="IPR000975">
    <property type="entry name" value="IL-1_fam"/>
</dbReference>
<keyword evidence="6" id="KW-1185">Reference proteome</keyword>
<dbReference type="GO" id="GO:0019221">
    <property type="term" value="P:cytokine-mediated signaling pathway"/>
    <property type="evidence" value="ECO:0007669"/>
    <property type="project" value="TreeGrafter"/>
</dbReference>
<evidence type="ECO:0000313" key="5">
    <source>
        <dbReference type="Ensembl" id="ENSCVAP00000002618.1"/>
    </source>
</evidence>
<dbReference type="GO" id="GO:0005125">
    <property type="term" value="F:cytokine activity"/>
    <property type="evidence" value="ECO:0007669"/>
    <property type="project" value="InterPro"/>
</dbReference>
<feature type="chain" id="PRO_5018524024" evidence="4">
    <location>
        <begin position="23"/>
        <end position="207"/>
    </location>
</feature>
<dbReference type="GO" id="GO:0010628">
    <property type="term" value="P:positive regulation of gene expression"/>
    <property type="evidence" value="ECO:0007669"/>
    <property type="project" value="TreeGrafter"/>
</dbReference>
<dbReference type="PANTHER" id="PTHR10078">
    <property type="entry name" value="INTERLEUKIN-1 FAMILY MEMBER"/>
    <property type="match status" value="1"/>
</dbReference>
<comment type="similarity">
    <text evidence="2">Belongs to the IL-1 family.</text>
</comment>
<dbReference type="Ensembl" id="ENSCVAT00000011420.1">
    <property type="protein sequence ID" value="ENSCVAP00000002618.1"/>
    <property type="gene ID" value="ENSCVAG00000003725.1"/>
</dbReference>